<gene>
    <name evidence="1" type="ORF">CEXT_811891</name>
</gene>
<dbReference type="AlphaFoldDB" id="A0AAV4MN64"/>
<organism evidence="1 2">
    <name type="scientific">Caerostris extrusa</name>
    <name type="common">Bark spider</name>
    <name type="synonym">Caerostris bankana</name>
    <dbReference type="NCBI Taxonomy" id="172846"/>
    <lineage>
        <taxon>Eukaryota</taxon>
        <taxon>Metazoa</taxon>
        <taxon>Ecdysozoa</taxon>
        <taxon>Arthropoda</taxon>
        <taxon>Chelicerata</taxon>
        <taxon>Arachnida</taxon>
        <taxon>Araneae</taxon>
        <taxon>Araneomorphae</taxon>
        <taxon>Entelegynae</taxon>
        <taxon>Araneoidea</taxon>
        <taxon>Araneidae</taxon>
        <taxon>Caerostris</taxon>
    </lineage>
</organism>
<keyword evidence="2" id="KW-1185">Reference proteome</keyword>
<proteinExistence type="predicted"/>
<dbReference type="Proteomes" id="UP001054945">
    <property type="component" value="Unassembled WGS sequence"/>
</dbReference>
<comment type="caution">
    <text evidence="1">The sequence shown here is derived from an EMBL/GenBank/DDBJ whole genome shotgun (WGS) entry which is preliminary data.</text>
</comment>
<sequence length="135" mass="15750">MLITLKHLDFTGRIFKYFVRCYQLPSDSLRECHARQVRPPVEKERKKKSLDRRLRNLPFVHFLFRATELVCLFEVQGPRHNGTLARSGPTPYRCDRPRTLWATTCRARAGDFVQAQAEKLPRTDSDAFAPLSFLT</sequence>
<name>A0AAV4MN64_CAEEX</name>
<evidence type="ECO:0000313" key="2">
    <source>
        <dbReference type="Proteomes" id="UP001054945"/>
    </source>
</evidence>
<reference evidence="1 2" key="1">
    <citation type="submission" date="2021-06" db="EMBL/GenBank/DDBJ databases">
        <title>Caerostris extrusa draft genome.</title>
        <authorList>
            <person name="Kono N."/>
            <person name="Arakawa K."/>
        </authorList>
    </citation>
    <scope>NUCLEOTIDE SEQUENCE [LARGE SCALE GENOMIC DNA]</scope>
</reference>
<dbReference type="EMBL" id="BPLR01019955">
    <property type="protein sequence ID" value="GIX73476.1"/>
    <property type="molecule type" value="Genomic_DNA"/>
</dbReference>
<protein>
    <submittedName>
        <fullName evidence="1">Uncharacterized protein</fullName>
    </submittedName>
</protein>
<evidence type="ECO:0000313" key="1">
    <source>
        <dbReference type="EMBL" id="GIX73476.1"/>
    </source>
</evidence>
<accession>A0AAV4MN64</accession>